<comment type="catalytic activity">
    <reaction evidence="4">
        <text>NAD(+) + H2O = ADP-D-ribose + nicotinamide + H(+)</text>
        <dbReference type="Rhea" id="RHEA:16301"/>
        <dbReference type="ChEBI" id="CHEBI:15377"/>
        <dbReference type="ChEBI" id="CHEBI:15378"/>
        <dbReference type="ChEBI" id="CHEBI:17154"/>
        <dbReference type="ChEBI" id="CHEBI:57540"/>
        <dbReference type="ChEBI" id="CHEBI:57967"/>
        <dbReference type="EC" id="3.2.2.6"/>
    </reaction>
    <physiologicalReaction direction="left-to-right" evidence="4">
        <dbReference type="Rhea" id="RHEA:16302"/>
    </physiologicalReaction>
</comment>
<evidence type="ECO:0000313" key="7">
    <source>
        <dbReference type="Proteomes" id="UP001187471"/>
    </source>
</evidence>
<dbReference type="InterPro" id="IPR000157">
    <property type="entry name" value="TIR_dom"/>
</dbReference>
<comment type="caution">
    <text evidence="6">The sequence shown here is derived from an EMBL/GenBank/DDBJ whole genome shotgun (WGS) entry which is preliminary data.</text>
</comment>
<evidence type="ECO:0000256" key="2">
    <source>
        <dbReference type="ARBA" id="ARBA00022801"/>
    </source>
</evidence>
<gene>
    <name evidence="6" type="ORF">RJ640_024891</name>
</gene>
<reference evidence="6" key="1">
    <citation type="submission" date="2022-12" db="EMBL/GenBank/DDBJ databases">
        <title>Draft genome assemblies for two species of Escallonia (Escalloniales).</title>
        <authorList>
            <person name="Chanderbali A."/>
            <person name="Dervinis C."/>
            <person name="Anghel I."/>
            <person name="Soltis D."/>
            <person name="Soltis P."/>
            <person name="Zapata F."/>
        </authorList>
    </citation>
    <scope>NUCLEOTIDE SEQUENCE</scope>
    <source>
        <strain evidence="6">UCBG92.1500</strain>
        <tissue evidence="6">Leaf</tissue>
    </source>
</reference>
<dbReference type="PANTHER" id="PTHR32009:SF39">
    <property type="entry name" value="TIR DOMAIN-CONTAINING PROTEIN"/>
    <property type="match status" value="1"/>
</dbReference>
<evidence type="ECO:0000256" key="4">
    <source>
        <dbReference type="ARBA" id="ARBA00047304"/>
    </source>
</evidence>
<keyword evidence="2" id="KW-0378">Hydrolase</keyword>
<dbReference type="InterPro" id="IPR035897">
    <property type="entry name" value="Toll_tir_struct_dom_sf"/>
</dbReference>
<organism evidence="6 7">
    <name type="scientific">Escallonia rubra</name>
    <dbReference type="NCBI Taxonomy" id="112253"/>
    <lineage>
        <taxon>Eukaryota</taxon>
        <taxon>Viridiplantae</taxon>
        <taxon>Streptophyta</taxon>
        <taxon>Embryophyta</taxon>
        <taxon>Tracheophyta</taxon>
        <taxon>Spermatophyta</taxon>
        <taxon>Magnoliopsida</taxon>
        <taxon>eudicotyledons</taxon>
        <taxon>Gunneridae</taxon>
        <taxon>Pentapetalae</taxon>
        <taxon>asterids</taxon>
        <taxon>campanulids</taxon>
        <taxon>Escalloniales</taxon>
        <taxon>Escalloniaceae</taxon>
        <taxon>Escallonia</taxon>
    </lineage>
</organism>
<feature type="domain" description="TIR" evidence="5">
    <location>
        <begin position="16"/>
        <end position="148"/>
    </location>
</feature>
<dbReference type="SUPFAM" id="SSF52200">
    <property type="entry name" value="Toll/Interleukin receptor TIR domain"/>
    <property type="match status" value="1"/>
</dbReference>
<dbReference type="GO" id="GO:0061809">
    <property type="term" value="F:NAD+ nucleosidase activity, cyclic ADP-ribose generating"/>
    <property type="evidence" value="ECO:0007669"/>
    <property type="project" value="UniProtKB-EC"/>
</dbReference>
<dbReference type="Pfam" id="PF01582">
    <property type="entry name" value="TIR"/>
    <property type="match status" value="1"/>
</dbReference>
<keyword evidence="7" id="KW-1185">Reference proteome</keyword>
<accession>A0AA88RKI5</accession>
<dbReference type="SMART" id="SM00255">
    <property type="entry name" value="TIR"/>
    <property type="match status" value="1"/>
</dbReference>
<dbReference type="PANTHER" id="PTHR32009">
    <property type="entry name" value="TMV RESISTANCE PROTEIN N-LIKE"/>
    <property type="match status" value="1"/>
</dbReference>
<dbReference type="AlphaFoldDB" id="A0AA88RKI5"/>
<evidence type="ECO:0000259" key="5">
    <source>
        <dbReference type="PROSITE" id="PS50104"/>
    </source>
</evidence>
<name>A0AA88RKI5_9ASTE</name>
<dbReference type="Gene3D" id="3.40.50.10140">
    <property type="entry name" value="Toll/interleukin-1 receptor homology (TIR) domain"/>
    <property type="match status" value="1"/>
</dbReference>
<dbReference type="PROSITE" id="PS50104">
    <property type="entry name" value="TIR"/>
    <property type="match status" value="1"/>
</dbReference>
<evidence type="ECO:0000313" key="6">
    <source>
        <dbReference type="EMBL" id="KAK2986993.1"/>
    </source>
</evidence>
<protein>
    <recommendedName>
        <fullName evidence="1">ADP-ribosyl cyclase/cyclic ADP-ribose hydrolase</fullName>
        <ecNumber evidence="1">3.2.2.6</ecNumber>
    </recommendedName>
</protein>
<proteinExistence type="predicted"/>
<dbReference type="EMBL" id="JAVXUO010001019">
    <property type="protein sequence ID" value="KAK2986993.1"/>
    <property type="molecule type" value="Genomic_DNA"/>
</dbReference>
<evidence type="ECO:0000256" key="3">
    <source>
        <dbReference type="ARBA" id="ARBA00023027"/>
    </source>
</evidence>
<dbReference type="GO" id="GO:0007165">
    <property type="term" value="P:signal transduction"/>
    <property type="evidence" value="ECO:0007669"/>
    <property type="project" value="InterPro"/>
</dbReference>
<keyword evidence="3" id="KW-0520">NAD</keyword>
<dbReference type="EC" id="3.2.2.6" evidence="1"/>
<sequence>MRGQEAKEASSSTPAYAYHVFLGFRGEDTRKTFTDHLYGSLVRSGFLTFRDDDGIERGENVKSELEKAIKQSMSSIIVFSKDYASSTWCMDELVTILEHEAEFIGDIIAEIGGKLNVPDLKMIARPGGAYLPAKHMNLYLQNSVVEIGTNSTNAYRIEPSSFCSS</sequence>
<dbReference type="Proteomes" id="UP001187471">
    <property type="component" value="Unassembled WGS sequence"/>
</dbReference>
<evidence type="ECO:0000256" key="1">
    <source>
        <dbReference type="ARBA" id="ARBA00011982"/>
    </source>
</evidence>